<accession>A0ABR1FJY0</accession>
<evidence type="ECO:0000313" key="14">
    <source>
        <dbReference type="EMBL" id="KAK7232233.1"/>
    </source>
</evidence>
<evidence type="ECO:0000256" key="1">
    <source>
        <dbReference type="ARBA" id="ARBA00001946"/>
    </source>
</evidence>
<evidence type="ECO:0000256" key="3">
    <source>
        <dbReference type="ARBA" id="ARBA00012700"/>
    </source>
</evidence>
<comment type="cofactor">
    <cofactor evidence="1">
        <name>Mg(2+)</name>
        <dbReference type="ChEBI" id="CHEBI:18420"/>
    </cofactor>
</comment>
<keyword evidence="5" id="KW-0637">Prenyltransferase</keyword>
<keyword evidence="6" id="KW-0808">Transferase</keyword>
<dbReference type="Proteomes" id="UP001363151">
    <property type="component" value="Unassembled WGS sequence"/>
</dbReference>
<evidence type="ECO:0000256" key="13">
    <source>
        <dbReference type="ARBA" id="ARBA00043219"/>
    </source>
</evidence>
<evidence type="ECO:0000256" key="6">
    <source>
        <dbReference type="ARBA" id="ARBA00022679"/>
    </source>
</evidence>
<dbReference type="EMBL" id="JBBJCI010000370">
    <property type="protein sequence ID" value="KAK7232233.1"/>
    <property type="molecule type" value="Genomic_DNA"/>
</dbReference>
<dbReference type="PANTHER" id="PTHR11129:SF1">
    <property type="entry name" value="PROTEIN FARNESYLTRANSFERASE_GERANYLGERANYLTRANSFERASE TYPE-1 SUBUNIT ALPHA"/>
    <property type="match status" value="1"/>
</dbReference>
<dbReference type="EC" id="2.5.1.58" evidence="4"/>
<comment type="similarity">
    <text evidence="2">Belongs to the protein prenyltransferase subunit alpha family.</text>
</comment>
<evidence type="ECO:0000256" key="9">
    <source>
        <dbReference type="ARBA" id="ARBA00040965"/>
    </source>
</evidence>
<evidence type="ECO:0000256" key="7">
    <source>
        <dbReference type="ARBA" id="ARBA00022737"/>
    </source>
</evidence>
<name>A0ABR1FJY0_AURAN</name>
<dbReference type="SUPFAM" id="SSF48439">
    <property type="entry name" value="Protein prenylyltransferase"/>
    <property type="match status" value="1"/>
</dbReference>
<dbReference type="Gene3D" id="1.25.40.120">
    <property type="entry name" value="Protein prenylyltransferase"/>
    <property type="match status" value="1"/>
</dbReference>
<keyword evidence="8" id="KW-0460">Magnesium</keyword>
<evidence type="ECO:0000256" key="12">
    <source>
        <dbReference type="ARBA" id="ARBA00043086"/>
    </source>
</evidence>
<organism evidence="14 15">
    <name type="scientific">Aureococcus anophagefferens</name>
    <name type="common">Harmful bloom alga</name>
    <dbReference type="NCBI Taxonomy" id="44056"/>
    <lineage>
        <taxon>Eukaryota</taxon>
        <taxon>Sar</taxon>
        <taxon>Stramenopiles</taxon>
        <taxon>Ochrophyta</taxon>
        <taxon>Pelagophyceae</taxon>
        <taxon>Pelagomonadales</taxon>
        <taxon>Pelagomonadaceae</taxon>
        <taxon>Aureococcus</taxon>
    </lineage>
</organism>
<proteinExistence type="inferred from homology"/>
<evidence type="ECO:0000256" key="5">
    <source>
        <dbReference type="ARBA" id="ARBA00022602"/>
    </source>
</evidence>
<dbReference type="InterPro" id="IPR002088">
    <property type="entry name" value="Prenyl_trans_a"/>
</dbReference>
<evidence type="ECO:0000256" key="4">
    <source>
        <dbReference type="ARBA" id="ARBA00012702"/>
    </source>
</evidence>
<protein>
    <recommendedName>
        <fullName evidence="9">Protein farnesyltransferase/geranylgeranyltransferase type-1 subunit alpha</fullName>
        <ecNumber evidence="4">2.5.1.58</ecNumber>
        <ecNumber evidence="3">2.5.1.59</ecNumber>
    </recommendedName>
    <alternativeName>
        <fullName evidence="12">CAAX farnesyltransferase subunit alpha</fullName>
    </alternativeName>
    <alternativeName>
        <fullName evidence="11">FTase-alpha</fullName>
    </alternativeName>
    <alternativeName>
        <fullName evidence="10">Ras proteins prenyltransferase subunit alpha</fullName>
    </alternativeName>
    <alternativeName>
        <fullName evidence="13">Type I protein geranyl-geranyltransferase subunit alpha</fullName>
    </alternativeName>
</protein>
<dbReference type="PROSITE" id="PS51147">
    <property type="entry name" value="PFTA"/>
    <property type="match status" value="4"/>
</dbReference>
<sequence length="298" mass="32624">MAAYEDVVPIAQDDGPNPVVPIAYPAEYARLMGFFRAFLASGERSPRVLDLTADLLEHNAAHYTVWHVRRQCLFALADGGDATVLGDEMAYSSDVASGNPKNYQIWYHRRALVEKLGGAYARPELTFIQDMLVGDAKNYHAWSHRLWVLTTYGDWDGELAFVESLHDDDVYNNSAWNHRYSVVALSGAVDAAVCRREVDYALARVPGAEENESSWVFATAFAKRDAGAAAALVAFCEDAKRDGGWGASCGCLHAALVDLYGRDDATKPQAAACARALASELDVTRAKFWTHKAEALTA</sequence>
<evidence type="ECO:0000256" key="11">
    <source>
        <dbReference type="ARBA" id="ARBA00042436"/>
    </source>
</evidence>
<dbReference type="EC" id="2.5.1.59" evidence="3"/>
<evidence type="ECO:0000256" key="2">
    <source>
        <dbReference type="ARBA" id="ARBA00006734"/>
    </source>
</evidence>
<evidence type="ECO:0000313" key="15">
    <source>
        <dbReference type="Proteomes" id="UP001363151"/>
    </source>
</evidence>
<keyword evidence="15" id="KW-1185">Reference proteome</keyword>
<gene>
    <name evidence="14" type="primary">RAM2</name>
    <name evidence="14" type="ORF">SO694_0003029</name>
</gene>
<evidence type="ECO:0000256" key="10">
    <source>
        <dbReference type="ARBA" id="ARBA00041392"/>
    </source>
</evidence>
<keyword evidence="7" id="KW-0677">Repeat</keyword>
<dbReference type="PANTHER" id="PTHR11129">
    <property type="entry name" value="PROTEIN FARNESYLTRANSFERASE ALPHA SUBUNIT/RAB GERANYLGERANYL TRANSFERASE ALPHA SUBUNIT"/>
    <property type="match status" value="1"/>
</dbReference>
<evidence type="ECO:0000256" key="8">
    <source>
        <dbReference type="ARBA" id="ARBA00022842"/>
    </source>
</evidence>
<reference evidence="14 15" key="1">
    <citation type="submission" date="2024-03" db="EMBL/GenBank/DDBJ databases">
        <title>Aureococcus anophagefferens CCMP1851 and Kratosvirus quantuckense: Draft genome of a second virus-susceptible host strain in the model system.</title>
        <authorList>
            <person name="Chase E."/>
            <person name="Truchon A.R."/>
            <person name="Schepens W."/>
            <person name="Wilhelm S.W."/>
        </authorList>
    </citation>
    <scope>NUCLEOTIDE SEQUENCE [LARGE SCALE GENOMIC DNA]</scope>
    <source>
        <strain evidence="14 15">CCMP1851</strain>
    </source>
</reference>
<dbReference type="Pfam" id="PF01239">
    <property type="entry name" value="PPTA"/>
    <property type="match status" value="4"/>
</dbReference>
<comment type="caution">
    <text evidence="14">The sequence shown here is derived from an EMBL/GenBank/DDBJ whole genome shotgun (WGS) entry which is preliminary data.</text>
</comment>